<evidence type="ECO:0000313" key="1">
    <source>
        <dbReference type="EMBL" id="MET1255431.1"/>
    </source>
</evidence>
<accession>A0ABV2BU33</accession>
<protein>
    <recommendedName>
        <fullName evidence="3">EF-hand domain-containing protein</fullName>
    </recommendedName>
</protein>
<dbReference type="PROSITE" id="PS51257">
    <property type="entry name" value="PROKAR_LIPOPROTEIN"/>
    <property type="match status" value="1"/>
</dbReference>
<evidence type="ECO:0000313" key="2">
    <source>
        <dbReference type="Proteomes" id="UP001548189"/>
    </source>
</evidence>
<evidence type="ECO:0008006" key="3">
    <source>
        <dbReference type="Google" id="ProtNLM"/>
    </source>
</evidence>
<dbReference type="Proteomes" id="UP001548189">
    <property type="component" value="Unassembled WGS sequence"/>
</dbReference>
<gene>
    <name evidence="1" type="ORF">ABVT43_09865</name>
</gene>
<proteinExistence type="predicted"/>
<name>A0ABV2BU33_9GAMM</name>
<reference evidence="1 2" key="1">
    <citation type="submission" date="2024-06" db="EMBL/GenBank/DDBJ databases">
        <authorList>
            <person name="Li F."/>
        </authorList>
    </citation>
    <scope>NUCLEOTIDE SEQUENCE [LARGE SCALE GENOMIC DNA]</scope>
    <source>
        <strain evidence="1 2">GXAS 311</strain>
    </source>
</reference>
<dbReference type="RefSeq" id="WP_353896017.1">
    <property type="nucleotide sequence ID" value="NZ_JBEVCJ010000010.1"/>
</dbReference>
<keyword evidence="2" id="KW-1185">Reference proteome</keyword>
<dbReference type="EMBL" id="JBEVCJ010000010">
    <property type="protein sequence ID" value="MET1255431.1"/>
    <property type="molecule type" value="Genomic_DNA"/>
</dbReference>
<comment type="caution">
    <text evidence="1">The sequence shown here is derived from an EMBL/GenBank/DDBJ whole genome shotgun (WGS) entry which is preliminary data.</text>
</comment>
<organism evidence="1 2">
    <name type="scientific">Aliikangiella maris</name>
    <dbReference type="NCBI Taxonomy" id="3162458"/>
    <lineage>
        <taxon>Bacteria</taxon>
        <taxon>Pseudomonadati</taxon>
        <taxon>Pseudomonadota</taxon>
        <taxon>Gammaproteobacteria</taxon>
        <taxon>Oceanospirillales</taxon>
        <taxon>Pleioneaceae</taxon>
        <taxon>Aliikangiella</taxon>
    </lineage>
</organism>
<sequence>MNNLSKMLIMSTTCLALTACLEVEDNSNNDVVAALEEQNTLLEEQNKELQKKDLPVSIYGMVVDAETGEAVDAKVKLKIGPNWQDFISVSGEFTIDDLPVNTNIIVQIESPTNAFLPRAFFTKTTNADAGQVVMQALGDLNVSKGVQASFSVLNAEDSSSVEGLEFTYNPSVAYGNYISNSMLRNYDVKSTYNAETQTYSITIPEFLSVSLFASKDIDGDGKVDFVTLDGDFDYSDKIKINSLEAQKLTTLYVEEAESYQPVQLRISIADNLGNDFTELDFYAKDRYTGRMDISYDANTKEYVFDYQSSGEVELFMPAFVVNDKNYSSGEINLRWSTLEFLSITSSGFDDNFNYYNRVEVIDGVAKIVVKPREINSNPNISTLSSTVDEADNYSLKRFYEAPIATLEDSFTLEKYDIFTVIRGNDSNSDAVPNGVTRVGYTTQQLPVDYSLRYNDTFLSVKSSQVLDWGYYRYKINNLVNRATGEEFGSNYYQTVDFQIEKPENTGIFRINDIKLDNNNGTTNGNAIVATTTAGIANTATNNRRSAYVYFPDTIETLEFLRLTAISKVTNGIYSSLNNDYGNIVLDGNIKVSSTRLVSLAENEIVESFSGGGYSVSRGTTLEDGKAYYSHFGYSYMSDNTASQTNNMTFLYAYQVKGETTVHEGTITLYVL</sequence>